<protein>
    <submittedName>
        <fullName evidence="1">Uncharacterized protein</fullName>
    </submittedName>
</protein>
<dbReference type="EMBL" id="BGZK01003995">
    <property type="protein sequence ID" value="GBP06129.1"/>
    <property type="molecule type" value="Genomic_DNA"/>
</dbReference>
<reference evidence="1 2" key="1">
    <citation type="journal article" date="2019" name="Commun. Biol.">
        <title>The bagworm genome reveals a unique fibroin gene that provides high tensile strength.</title>
        <authorList>
            <person name="Kono N."/>
            <person name="Nakamura H."/>
            <person name="Ohtoshi R."/>
            <person name="Tomita M."/>
            <person name="Numata K."/>
            <person name="Arakawa K."/>
        </authorList>
    </citation>
    <scope>NUCLEOTIDE SEQUENCE [LARGE SCALE GENOMIC DNA]</scope>
</reference>
<dbReference type="Proteomes" id="UP000299102">
    <property type="component" value="Unassembled WGS sequence"/>
</dbReference>
<name>A0A4C1SVA7_EUMVA</name>
<keyword evidence="2" id="KW-1185">Reference proteome</keyword>
<dbReference type="AlphaFoldDB" id="A0A4C1SVA7"/>
<gene>
    <name evidence="1" type="ORF">EVAR_71616_1</name>
</gene>
<evidence type="ECO:0000313" key="2">
    <source>
        <dbReference type="Proteomes" id="UP000299102"/>
    </source>
</evidence>
<proteinExistence type="predicted"/>
<organism evidence="1 2">
    <name type="scientific">Eumeta variegata</name>
    <name type="common">Bagworm moth</name>
    <name type="synonym">Eumeta japonica</name>
    <dbReference type="NCBI Taxonomy" id="151549"/>
    <lineage>
        <taxon>Eukaryota</taxon>
        <taxon>Metazoa</taxon>
        <taxon>Ecdysozoa</taxon>
        <taxon>Arthropoda</taxon>
        <taxon>Hexapoda</taxon>
        <taxon>Insecta</taxon>
        <taxon>Pterygota</taxon>
        <taxon>Neoptera</taxon>
        <taxon>Endopterygota</taxon>
        <taxon>Lepidoptera</taxon>
        <taxon>Glossata</taxon>
        <taxon>Ditrysia</taxon>
        <taxon>Tineoidea</taxon>
        <taxon>Psychidae</taxon>
        <taxon>Oiketicinae</taxon>
        <taxon>Eumeta</taxon>
    </lineage>
</organism>
<comment type="caution">
    <text evidence="1">The sequence shown here is derived from an EMBL/GenBank/DDBJ whole genome shotgun (WGS) entry which is preliminary data.</text>
</comment>
<accession>A0A4C1SVA7</accession>
<sequence length="86" mass="9886">MNDAEIYAYDRETKRLVYDHLSEVFEEIRKNLPIEDFTSIIMNLAPPDTAVRGGCPGLPPSISWAELFIADLVYENYKYALDSDRV</sequence>
<evidence type="ECO:0000313" key="1">
    <source>
        <dbReference type="EMBL" id="GBP06129.1"/>
    </source>
</evidence>